<comment type="caution">
    <text evidence="1">The sequence shown here is derived from an EMBL/GenBank/DDBJ whole genome shotgun (WGS) entry which is preliminary data.</text>
</comment>
<evidence type="ECO:0000313" key="1">
    <source>
        <dbReference type="EMBL" id="MCQ5060742.1"/>
    </source>
</evidence>
<sequence length="78" mass="9271">MTVKELLSFRRKNGLLEKVTIWKNCNENANEYEKIAEFNPEFYEAVSKEILDLEIENYDIDFEEDYCPTPTLLIFVNS</sequence>
<accession>A0AAP2UD21</accession>
<dbReference type="Proteomes" id="UP001204814">
    <property type="component" value="Unassembled WGS sequence"/>
</dbReference>
<reference evidence="1" key="1">
    <citation type="submission" date="2022-06" db="EMBL/GenBank/DDBJ databases">
        <title>Isolation of gut microbiota from human fecal samples.</title>
        <authorList>
            <person name="Pamer E.G."/>
            <person name="Barat B."/>
            <person name="Waligurski E."/>
            <person name="Medina S."/>
            <person name="Paddock L."/>
            <person name="Mostad J."/>
        </authorList>
    </citation>
    <scope>NUCLEOTIDE SEQUENCE</scope>
    <source>
        <strain evidence="1">DFI.6.24</strain>
    </source>
</reference>
<protein>
    <submittedName>
        <fullName evidence="1">Uncharacterized protein</fullName>
    </submittedName>
</protein>
<organism evidence="1 2">
    <name type="scientific">Faecalibacillus intestinalis</name>
    <dbReference type="NCBI Taxonomy" id="1982626"/>
    <lineage>
        <taxon>Bacteria</taxon>
        <taxon>Bacillati</taxon>
        <taxon>Bacillota</taxon>
        <taxon>Erysipelotrichia</taxon>
        <taxon>Erysipelotrichales</taxon>
        <taxon>Coprobacillaceae</taxon>
        <taxon>Faecalibacillus</taxon>
    </lineage>
</organism>
<dbReference type="EMBL" id="JANGBO010000001">
    <property type="protein sequence ID" value="MCQ5060742.1"/>
    <property type="molecule type" value="Genomic_DNA"/>
</dbReference>
<dbReference type="AlphaFoldDB" id="A0AAP2UD21"/>
<evidence type="ECO:0000313" key="2">
    <source>
        <dbReference type="Proteomes" id="UP001204814"/>
    </source>
</evidence>
<dbReference type="RefSeq" id="WP_227351713.1">
    <property type="nucleotide sequence ID" value="NZ_JAJDKX010000001.1"/>
</dbReference>
<proteinExistence type="predicted"/>
<name>A0AAP2UD21_9FIRM</name>
<gene>
    <name evidence="1" type="ORF">NE542_02675</name>
</gene>